<protein>
    <submittedName>
        <fullName evidence="2">Uncharacterized protein</fullName>
    </submittedName>
</protein>
<evidence type="ECO:0000256" key="1">
    <source>
        <dbReference type="SAM" id="Phobius"/>
    </source>
</evidence>
<feature type="transmembrane region" description="Helical" evidence="1">
    <location>
        <begin position="92"/>
        <end position="112"/>
    </location>
</feature>
<keyword evidence="1" id="KW-0812">Transmembrane</keyword>
<feature type="transmembrane region" description="Helical" evidence="1">
    <location>
        <begin position="12"/>
        <end position="40"/>
    </location>
</feature>
<evidence type="ECO:0000313" key="3">
    <source>
        <dbReference type="Proteomes" id="UP000051439"/>
    </source>
</evidence>
<sequence>MKVLEKWHLRDIITIAIISVLFGFIFVFSDWLYTLVYGILSPLGLGPFVGEGLFGLWCMGGPIAFMVVRLPGSSLISEILGAFLESGMGGQFGITALFAGFFQGLGSELGFASFKYKRFDVRSLLLAAVLSTIVTFGSALFIHGYIKLKLSMMLTLFITRLCSNLIFSVGLVSLINRLFVRARIFETKRS</sequence>
<comment type="caution">
    <text evidence="2">The sequence shown here is derived from an EMBL/GenBank/DDBJ whole genome shotgun (WGS) entry which is preliminary data.</text>
</comment>
<dbReference type="Pfam" id="PF09819">
    <property type="entry name" value="ABC_cobalt"/>
    <property type="match status" value="1"/>
</dbReference>
<gene>
    <name evidence="2" type="ORF">FC98_GL000497</name>
</gene>
<accession>A0A0R1NP13</accession>
<dbReference type="PIRSF" id="PIRSF037394">
    <property type="entry name" value="ABC_thiamine-permease_YkoE_prd"/>
    <property type="match status" value="1"/>
</dbReference>
<dbReference type="EMBL" id="AZEB01000011">
    <property type="protein sequence ID" value="KRL21935.1"/>
    <property type="molecule type" value="Genomic_DNA"/>
</dbReference>
<feature type="transmembrane region" description="Helical" evidence="1">
    <location>
        <begin position="124"/>
        <end position="146"/>
    </location>
</feature>
<dbReference type="PATRIC" id="fig|1423766.4.peg.509"/>
<dbReference type="AlphaFoldDB" id="A0A0R1NP13"/>
<proteinExistence type="predicted"/>
<dbReference type="Proteomes" id="UP000051439">
    <property type="component" value="Unassembled WGS sequence"/>
</dbReference>
<keyword evidence="1" id="KW-0472">Membrane</keyword>
<name>A0A0R1NP13_9LACO</name>
<reference evidence="2 3" key="1">
    <citation type="journal article" date="2015" name="Genome Announc.">
        <title>Expanding the biotechnology potential of lactobacilli through comparative genomics of 213 strains and associated genera.</title>
        <authorList>
            <person name="Sun Z."/>
            <person name="Harris H.M."/>
            <person name="McCann A."/>
            <person name="Guo C."/>
            <person name="Argimon S."/>
            <person name="Zhang W."/>
            <person name="Yang X."/>
            <person name="Jeffery I.B."/>
            <person name="Cooney J.C."/>
            <person name="Kagawa T.F."/>
            <person name="Liu W."/>
            <person name="Song Y."/>
            <person name="Salvetti E."/>
            <person name="Wrobel A."/>
            <person name="Rasinkangas P."/>
            <person name="Parkhill J."/>
            <person name="Rea M.C."/>
            <person name="O'Sullivan O."/>
            <person name="Ritari J."/>
            <person name="Douillard F.P."/>
            <person name="Paul Ross R."/>
            <person name="Yang R."/>
            <person name="Briner A.E."/>
            <person name="Felis G.E."/>
            <person name="de Vos W.M."/>
            <person name="Barrangou R."/>
            <person name="Klaenhammer T.R."/>
            <person name="Caufield P.W."/>
            <person name="Cui Y."/>
            <person name="Zhang H."/>
            <person name="O'Toole P.W."/>
        </authorList>
    </citation>
    <scope>NUCLEOTIDE SEQUENCE [LARGE SCALE GENOMIC DNA]</scope>
    <source>
        <strain evidence="2 3">DSM 19906</strain>
    </source>
</reference>
<keyword evidence="3" id="KW-1185">Reference proteome</keyword>
<evidence type="ECO:0000313" key="2">
    <source>
        <dbReference type="EMBL" id="KRL21935.1"/>
    </source>
</evidence>
<keyword evidence="1" id="KW-1133">Transmembrane helix</keyword>
<dbReference type="RefSeq" id="WP_008855227.1">
    <property type="nucleotide sequence ID" value="NZ_AZEB01000011.1"/>
</dbReference>
<organism evidence="2 3">
    <name type="scientific">Lentilactobacillus kisonensis DSM 19906 = JCM 15041</name>
    <dbReference type="NCBI Taxonomy" id="1423766"/>
    <lineage>
        <taxon>Bacteria</taxon>
        <taxon>Bacillati</taxon>
        <taxon>Bacillota</taxon>
        <taxon>Bacilli</taxon>
        <taxon>Lactobacillales</taxon>
        <taxon>Lactobacillaceae</taxon>
        <taxon>Lentilactobacillus</taxon>
    </lineage>
</organism>
<dbReference type="InterPro" id="IPR017195">
    <property type="entry name" value="ABC_thiamin-permease_prd"/>
</dbReference>
<feature type="transmembrane region" description="Helical" evidence="1">
    <location>
        <begin position="158"/>
        <end position="180"/>
    </location>
</feature>